<name>A0A845QPJ4_9FIRM</name>
<keyword evidence="1" id="KW-0732">Signal</keyword>
<feature type="signal peptide" evidence="1">
    <location>
        <begin position="1"/>
        <end position="24"/>
    </location>
</feature>
<keyword evidence="3" id="KW-1185">Reference proteome</keyword>
<accession>A0A845QPJ4</accession>
<gene>
    <name evidence="2" type="ORF">D0435_15165</name>
</gene>
<organism evidence="2 3">
    <name type="scientific">Anaerotruncus colihominis</name>
    <dbReference type="NCBI Taxonomy" id="169435"/>
    <lineage>
        <taxon>Bacteria</taxon>
        <taxon>Bacillati</taxon>
        <taxon>Bacillota</taxon>
        <taxon>Clostridia</taxon>
        <taxon>Eubacteriales</taxon>
        <taxon>Oscillospiraceae</taxon>
        <taxon>Anaerotruncus</taxon>
    </lineage>
</organism>
<protein>
    <recommendedName>
        <fullName evidence="4">BIG2 domain-containing protein</fullName>
    </recommendedName>
</protein>
<dbReference type="Gene3D" id="2.60.40.1080">
    <property type="match status" value="1"/>
</dbReference>
<sequence length="369" mass="41072">MKSKLFSLAAVCLLCMSMCITVFASTTVHANAASSVYYQVSLQPAKGGSLYMTYDDNLKFFYQGKDTYRDSCRIDSSVSHKFSALIDRGIIVKPNAGWYFDGFYDKSGKKLSIGAYNVEVIRITIDGVYYYDLIPSYDNPAYRNLTEKYFKNEIKDYIKFLYGTSRYKVMEKLVYYRLPKTTASYFPRFSKMETPSFPGNFSLTKKLSSPDFYAAGKSGFQASYSSSANKVIKVDKKTGLSKITGPGTATITIKVPESGKYCSVIYKVKVSVTPAACTNLSASRTSDKKSVTAKWKGDSRNSGYEIQISDTKSFSKIVAKKTVSSGKTVAAKISTAKSASTQCKYIRIRPFKKSCGQKLYSEYITATIK</sequence>
<dbReference type="InterPro" id="IPR013783">
    <property type="entry name" value="Ig-like_fold"/>
</dbReference>
<dbReference type="AlphaFoldDB" id="A0A845QPJ4"/>
<evidence type="ECO:0000313" key="2">
    <source>
        <dbReference type="EMBL" id="NBH62981.1"/>
    </source>
</evidence>
<evidence type="ECO:0000256" key="1">
    <source>
        <dbReference type="SAM" id="SignalP"/>
    </source>
</evidence>
<dbReference type="RefSeq" id="WP_160203260.1">
    <property type="nucleotide sequence ID" value="NZ_QXWK01000047.1"/>
</dbReference>
<dbReference type="Proteomes" id="UP000446866">
    <property type="component" value="Unassembled WGS sequence"/>
</dbReference>
<reference evidence="2 3" key="1">
    <citation type="submission" date="2018-08" db="EMBL/GenBank/DDBJ databases">
        <title>Murine metabolic-syndrome-specific gut microbial biobank.</title>
        <authorList>
            <person name="Liu C."/>
        </authorList>
    </citation>
    <scope>NUCLEOTIDE SEQUENCE [LARGE SCALE GENOMIC DNA]</scope>
    <source>
        <strain evidence="2 3">28</strain>
    </source>
</reference>
<dbReference type="Gene3D" id="2.60.40.10">
    <property type="entry name" value="Immunoglobulins"/>
    <property type="match status" value="1"/>
</dbReference>
<evidence type="ECO:0000313" key="3">
    <source>
        <dbReference type="Proteomes" id="UP000446866"/>
    </source>
</evidence>
<dbReference type="EMBL" id="QXWK01000047">
    <property type="protein sequence ID" value="NBH62981.1"/>
    <property type="molecule type" value="Genomic_DNA"/>
</dbReference>
<feature type="chain" id="PRO_5038844585" description="BIG2 domain-containing protein" evidence="1">
    <location>
        <begin position="25"/>
        <end position="369"/>
    </location>
</feature>
<comment type="caution">
    <text evidence="2">The sequence shown here is derived from an EMBL/GenBank/DDBJ whole genome shotgun (WGS) entry which is preliminary data.</text>
</comment>
<evidence type="ECO:0008006" key="4">
    <source>
        <dbReference type="Google" id="ProtNLM"/>
    </source>
</evidence>
<proteinExistence type="predicted"/>